<evidence type="ECO:0000259" key="5">
    <source>
        <dbReference type="Pfam" id="PF03787"/>
    </source>
</evidence>
<organism evidence="6 7">
    <name type="scientific">Tepidimicrobium xylanilyticum</name>
    <dbReference type="NCBI Taxonomy" id="1123352"/>
    <lineage>
        <taxon>Bacteria</taxon>
        <taxon>Bacillati</taxon>
        <taxon>Bacillota</taxon>
        <taxon>Tissierellia</taxon>
        <taxon>Tissierellales</taxon>
        <taxon>Tepidimicrobiaceae</taxon>
        <taxon>Tepidimicrobium</taxon>
    </lineage>
</organism>
<proteinExistence type="inferred from homology"/>
<dbReference type="Proteomes" id="UP000198828">
    <property type="component" value="Unassembled WGS sequence"/>
</dbReference>
<evidence type="ECO:0000313" key="6">
    <source>
        <dbReference type="EMBL" id="SDX68250.1"/>
    </source>
</evidence>
<evidence type="ECO:0000256" key="2">
    <source>
        <dbReference type="ARBA" id="ARBA00016109"/>
    </source>
</evidence>
<accession>A0A1H3DPJ4</accession>
<comment type="similarity">
    <text evidence="1">Belongs to the CRISPR-associated Csm4 family.</text>
</comment>
<dbReference type="AlphaFoldDB" id="A0A1H3DPJ4"/>
<reference evidence="6 7" key="1">
    <citation type="submission" date="2016-10" db="EMBL/GenBank/DDBJ databases">
        <authorList>
            <person name="de Groot N.N."/>
        </authorList>
    </citation>
    <scope>NUCLEOTIDE SEQUENCE [LARGE SCALE GENOMIC DNA]</scope>
    <source>
        <strain evidence="6 7">DSM 23310</strain>
    </source>
</reference>
<keyword evidence="7" id="KW-1185">Reference proteome</keyword>
<dbReference type="GO" id="GO:0003723">
    <property type="term" value="F:RNA binding"/>
    <property type="evidence" value="ECO:0007669"/>
    <property type="project" value="UniProtKB-KW"/>
</dbReference>
<evidence type="ECO:0000256" key="1">
    <source>
        <dbReference type="ARBA" id="ARBA00005772"/>
    </source>
</evidence>
<name>A0A1H3DPJ4_9FIRM</name>
<evidence type="ECO:0000256" key="4">
    <source>
        <dbReference type="ARBA" id="ARBA00023118"/>
    </source>
</evidence>
<sequence length="327" mass="38511">MRIYKINIIPYGFMTAFPDSQTIFGVICWAIRELYGEEELEQLLDNFKEHESRFIVSSSFMDGPFKASIMNWAKLDEIIEIGNRVGVKGSQLAVRSKSLKKIEYFSEALFRDYLKGEIGRLDLVEGIISQNDKYELNRNILHYRGEEIPSIDYYEENVRRNFINRLSGTTDEGQLFYYKRIYITPNSKLYFLMKTENINYFLPVFKYMSDTGIGGDKSVGANSFKVSFESEFKYEKYMEENILLSKYIPYYEEVHWDKSFYSIIMEQCMVESRHEFHGEDIVKIQVGYIGEGSKLVLKQYKDMYARLPIVKEIGDKKIRHNGLAFFL</sequence>
<dbReference type="RefSeq" id="WP_093754582.1">
    <property type="nucleotide sequence ID" value="NZ_FNNG01000016.1"/>
</dbReference>
<evidence type="ECO:0000313" key="7">
    <source>
        <dbReference type="Proteomes" id="UP000198828"/>
    </source>
</evidence>
<dbReference type="InterPro" id="IPR005510">
    <property type="entry name" value="Csm4"/>
</dbReference>
<feature type="domain" description="CRISPR type III-associated protein" evidence="5">
    <location>
        <begin position="21"/>
        <end position="220"/>
    </location>
</feature>
<keyword evidence="4" id="KW-0051">Antiviral defense</keyword>
<gene>
    <name evidence="6" type="ORF">SAMN05660923_02724</name>
</gene>
<dbReference type="InterPro" id="IPR005537">
    <property type="entry name" value="RAMP_III_fam"/>
</dbReference>
<dbReference type="NCBIfam" id="TIGR01903">
    <property type="entry name" value="cas5_csm4"/>
    <property type="match status" value="1"/>
</dbReference>
<evidence type="ECO:0000256" key="3">
    <source>
        <dbReference type="ARBA" id="ARBA00022884"/>
    </source>
</evidence>
<dbReference type="OrthoDB" id="2608266at2"/>
<protein>
    <recommendedName>
        <fullName evidence="2">CRISPR system Cms protein Csm4</fullName>
    </recommendedName>
</protein>
<dbReference type="Pfam" id="PF03787">
    <property type="entry name" value="RAMPs"/>
    <property type="match status" value="1"/>
</dbReference>
<dbReference type="GO" id="GO:0051607">
    <property type="term" value="P:defense response to virus"/>
    <property type="evidence" value="ECO:0007669"/>
    <property type="project" value="UniProtKB-KW"/>
</dbReference>
<keyword evidence="3" id="KW-0694">RNA-binding</keyword>
<dbReference type="EMBL" id="FNNG01000016">
    <property type="protein sequence ID" value="SDX68250.1"/>
    <property type="molecule type" value="Genomic_DNA"/>
</dbReference>